<feature type="compositionally biased region" description="Basic and acidic residues" evidence="1">
    <location>
        <begin position="31"/>
        <end position="40"/>
    </location>
</feature>
<feature type="compositionally biased region" description="Basic residues" evidence="1">
    <location>
        <begin position="146"/>
        <end position="159"/>
    </location>
</feature>
<sequence>MSGTRKKPQRPQPKILSNVLSRFSRKIVPMENDRGDEYRKRANIAIKQKPKPKTKSHSPEPTKANWINTVGTYVSEEASTIIPTGRIINMNNEFNHELPNAYEYLTDIEYPPKKETFIDRMMKKIRRPKIEPTRRPEYSRIQKNGGKTRRKKNLRKRGKGGTCSGSRQ</sequence>
<feature type="region of interest" description="Disordered" evidence="1">
    <location>
        <begin position="124"/>
        <end position="168"/>
    </location>
</feature>
<proteinExistence type="predicted"/>
<dbReference type="EMBL" id="MN739538">
    <property type="protein sequence ID" value="QHT11794.1"/>
    <property type="molecule type" value="Genomic_DNA"/>
</dbReference>
<reference evidence="2" key="1">
    <citation type="journal article" date="2020" name="Nature">
        <title>Giant virus diversity and host interactions through global metagenomics.</title>
        <authorList>
            <person name="Schulz F."/>
            <person name="Roux S."/>
            <person name="Paez-Espino D."/>
            <person name="Jungbluth S."/>
            <person name="Walsh D.A."/>
            <person name="Denef V.J."/>
            <person name="McMahon K.D."/>
            <person name="Konstantinidis K.T."/>
            <person name="Eloe-Fadrosh E.A."/>
            <person name="Kyrpides N.C."/>
            <person name="Woyke T."/>
        </authorList>
    </citation>
    <scope>NUCLEOTIDE SEQUENCE</scope>
    <source>
        <strain evidence="2">GVMAG-M-3300023174-124</strain>
    </source>
</reference>
<dbReference type="AlphaFoldDB" id="A0A6C0D6N5"/>
<feature type="region of interest" description="Disordered" evidence="1">
    <location>
        <begin position="30"/>
        <end position="64"/>
    </location>
</feature>
<feature type="compositionally biased region" description="Basic and acidic residues" evidence="1">
    <location>
        <begin position="124"/>
        <end position="140"/>
    </location>
</feature>
<protein>
    <submittedName>
        <fullName evidence="2">Uncharacterized protein</fullName>
    </submittedName>
</protein>
<accession>A0A6C0D6N5</accession>
<organism evidence="2">
    <name type="scientific">viral metagenome</name>
    <dbReference type="NCBI Taxonomy" id="1070528"/>
    <lineage>
        <taxon>unclassified sequences</taxon>
        <taxon>metagenomes</taxon>
        <taxon>organismal metagenomes</taxon>
    </lineage>
</organism>
<evidence type="ECO:0000313" key="2">
    <source>
        <dbReference type="EMBL" id="QHT11794.1"/>
    </source>
</evidence>
<evidence type="ECO:0000256" key="1">
    <source>
        <dbReference type="SAM" id="MobiDB-lite"/>
    </source>
</evidence>
<name>A0A6C0D6N5_9ZZZZ</name>